<organism evidence="1">
    <name type="scientific">Pithovirus LCPAC304</name>
    <dbReference type="NCBI Taxonomy" id="2506594"/>
    <lineage>
        <taxon>Viruses</taxon>
        <taxon>Pithoviruses</taxon>
    </lineage>
</organism>
<reference evidence="1" key="1">
    <citation type="journal article" date="2019" name="MBio">
        <title>Virus Genomes from Deep Sea Sediments Expand the Ocean Megavirome and Support Independent Origins of Viral Gigantism.</title>
        <authorList>
            <person name="Backstrom D."/>
            <person name="Yutin N."/>
            <person name="Jorgensen S.L."/>
            <person name="Dharamshi J."/>
            <person name="Homa F."/>
            <person name="Zaremba-Niedwiedzka K."/>
            <person name="Spang A."/>
            <person name="Wolf Y.I."/>
            <person name="Koonin E.V."/>
            <person name="Ettema T.J."/>
        </authorList>
    </citation>
    <scope>NUCLEOTIDE SEQUENCE</scope>
</reference>
<name>A0A481ZA42_9VIRU</name>
<sequence>MATPMDETIVRFTEIPVIFAEKEASGPPALPGLVLHPKVSTLQRPKQLFAFSEWKGLLGEEEEIPEPPLEPTFVTKVTLPSGSSKIIPIKERRKPVSFTSALRQEQVMHILDEIEVVKLEASIRYPKGGYQLPDLKTFAKQLGVPTTDLRKAGMARRILEKIKLKKV</sequence>
<proteinExistence type="predicted"/>
<gene>
    <name evidence="1" type="ORF">LCPAC304_03120</name>
</gene>
<dbReference type="EMBL" id="MK500566">
    <property type="protein sequence ID" value="QBK91969.1"/>
    <property type="molecule type" value="Genomic_DNA"/>
</dbReference>
<protein>
    <submittedName>
        <fullName evidence="1">Uncharacterized protein</fullName>
    </submittedName>
</protein>
<evidence type="ECO:0000313" key="1">
    <source>
        <dbReference type="EMBL" id="QBK91969.1"/>
    </source>
</evidence>
<accession>A0A481ZA42</accession>